<organism evidence="2 3">
    <name type="scientific">Dictyobacter vulcani</name>
    <dbReference type="NCBI Taxonomy" id="2607529"/>
    <lineage>
        <taxon>Bacteria</taxon>
        <taxon>Bacillati</taxon>
        <taxon>Chloroflexota</taxon>
        <taxon>Ktedonobacteria</taxon>
        <taxon>Ktedonobacterales</taxon>
        <taxon>Dictyobacteraceae</taxon>
        <taxon>Dictyobacter</taxon>
    </lineage>
</organism>
<gene>
    <name evidence="2" type="ORF">KDW_09710</name>
</gene>
<name>A0A5J4KKX0_9CHLR</name>
<dbReference type="PANTHER" id="PTHR47992">
    <property type="entry name" value="PROTEIN PHOSPHATASE"/>
    <property type="match status" value="1"/>
</dbReference>
<dbReference type="PROSITE" id="PS51746">
    <property type="entry name" value="PPM_2"/>
    <property type="match status" value="1"/>
</dbReference>
<dbReference type="InterPro" id="IPR015655">
    <property type="entry name" value="PP2C"/>
</dbReference>
<dbReference type="SUPFAM" id="SSF81606">
    <property type="entry name" value="PP2C-like"/>
    <property type="match status" value="1"/>
</dbReference>
<evidence type="ECO:0000313" key="3">
    <source>
        <dbReference type="Proteomes" id="UP000326912"/>
    </source>
</evidence>
<dbReference type="Gene3D" id="3.60.40.10">
    <property type="entry name" value="PPM-type phosphatase domain"/>
    <property type="match status" value="1"/>
</dbReference>
<dbReference type="AlphaFoldDB" id="A0A5J4KKX0"/>
<dbReference type="SMART" id="SM00331">
    <property type="entry name" value="PP2C_SIG"/>
    <property type="match status" value="1"/>
</dbReference>
<dbReference type="Pfam" id="PF13672">
    <property type="entry name" value="PP2C_2"/>
    <property type="match status" value="1"/>
</dbReference>
<dbReference type="GO" id="GO:0004722">
    <property type="term" value="F:protein serine/threonine phosphatase activity"/>
    <property type="evidence" value="ECO:0007669"/>
    <property type="project" value="InterPro"/>
</dbReference>
<dbReference type="InterPro" id="IPR036457">
    <property type="entry name" value="PPM-type-like_dom_sf"/>
</dbReference>
<dbReference type="SMART" id="SM00332">
    <property type="entry name" value="PP2Cc"/>
    <property type="match status" value="1"/>
</dbReference>
<dbReference type="Proteomes" id="UP000326912">
    <property type="component" value="Unassembled WGS sequence"/>
</dbReference>
<accession>A0A5J4KKX0</accession>
<dbReference type="EMBL" id="BKZW01000001">
    <property type="protein sequence ID" value="GER86809.1"/>
    <property type="molecule type" value="Genomic_DNA"/>
</dbReference>
<proteinExistence type="predicted"/>
<evidence type="ECO:0000313" key="2">
    <source>
        <dbReference type="EMBL" id="GER86809.1"/>
    </source>
</evidence>
<dbReference type="InterPro" id="IPR001932">
    <property type="entry name" value="PPM-type_phosphatase-like_dom"/>
</dbReference>
<dbReference type="CDD" id="cd00143">
    <property type="entry name" value="PP2Cc"/>
    <property type="match status" value="1"/>
</dbReference>
<evidence type="ECO:0000259" key="1">
    <source>
        <dbReference type="PROSITE" id="PS51746"/>
    </source>
</evidence>
<dbReference type="NCBIfam" id="NF033484">
    <property type="entry name" value="Stp1_PP2C_phos"/>
    <property type="match status" value="1"/>
</dbReference>
<dbReference type="RefSeq" id="WP_151754883.1">
    <property type="nucleotide sequence ID" value="NZ_BKZW01000001.1"/>
</dbReference>
<keyword evidence="3" id="KW-1185">Reference proteome</keyword>
<feature type="domain" description="PPM-type phosphatase" evidence="1">
    <location>
        <begin position="6"/>
        <end position="249"/>
    </location>
</feature>
<protein>
    <recommendedName>
        <fullName evidence="1">PPM-type phosphatase domain-containing protein</fullName>
    </recommendedName>
</protein>
<sequence length="352" mass="37969">MSKQLRLDVAQLTDVGRKRPHNEDNMAYVIPRDSQVMAKKGALFIVADGMGGHAAGEVASEIAVDTVSNVYYQDETDDIPLSLMNAIKRANALIHQRAAENMMRSGMGTTCVAAVLRGGVAYVANVGDSRAYMVRQGHVKQVSQDHSWVEDQVRAGLLTKEQARSHAQRNVITRALGTQAEVEVDVFTEILEDGDNFVLCSDGLSGPVSEEDLLAIVNKYLPQESVYHLVERANENGGPDNITAIVVLVQEAGDDIPSTLQHPVSVGPAGHISEENTAALGRVPTSSLGVASTATRTEGGEAIVDRCQLAPIKALHLPAALPHHRQLLRRQNVSISAAVYCCQALLFVCCYW</sequence>
<reference evidence="2 3" key="1">
    <citation type="submission" date="2019-10" db="EMBL/GenBank/DDBJ databases">
        <title>Dictyobacter vulcani sp. nov., within the class Ktedonobacteria, isolated from soil of volcanic Mt. Zao.</title>
        <authorList>
            <person name="Zheng Y."/>
            <person name="Wang C.M."/>
            <person name="Sakai Y."/>
            <person name="Abe K."/>
            <person name="Yokota A."/>
            <person name="Yabe S."/>
        </authorList>
    </citation>
    <scope>NUCLEOTIDE SEQUENCE [LARGE SCALE GENOMIC DNA]</scope>
    <source>
        <strain evidence="2 3">W12</strain>
    </source>
</reference>
<comment type="caution">
    <text evidence="2">The sequence shown here is derived from an EMBL/GenBank/DDBJ whole genome shotgun (WGS) entry which is preliminary data.</text>
</comment>